<sequence>MYPERLESLTIVLYDFEVTHADVVDSILESDPAGAAMAA</sequence>
<reference evidence="1 2" key="1">
    <citation type="submission" date="2020-08" db="EMBL/GenBank/DDBJ databases">
        <title>Sequencing the genomes of 1000 actinobacteria strains.</title>
        <authorList>
            <person name="Klenk H.-P."/>
        </authorList>
    </citation>
    <scope>NUCLEOTIDE SEQUENCE [LARGE SCALE GENOMIC DNA]</scope>
    <source>
        <strain evidence="1 2">DSM 45507</strain>
    </source>
</reference>
<proteinExistence type="predicted"/>
<evidence type="ECO:0000313" key="2">
    <source>
        <dbReference type="Proteomes" id="UP000579153"/>
    </source>
</evidence>
<evidence type="ECO:0000313" key="1">
    <source>
        <dbReference type="EMBL" id="MBB5774040.1"/>
    </source>
</evidence>
<dbReference type="EMBL" id="JACHMB010000001">
    <property type="protein sequence ID" value="MBB5774040.1"/>
    <property type="molecule type" value="Genomic_DNA"/>
</dbReference>
<name>A0A7W9L830_9ACTN</name>
<gene>
    <name evidence="1" type="ORF">HD596_000796</name>
</gene>
<keyword evidence="2" id="KW-1185">Reference proteome</keyword>
<dbReference type="Proteomes" id="UP000579153">
    <property type="component" value="Unassembled WGS sequence"/>
</dbReference>
<dbReference type="AlphaFoldDB" id="A0A7W9L830"/>
<accession>A0A7W9L830</accession>
<organism evidence="1 2">
    <name type="scientific">Nonomuraea jabiensis</name>
    <dbReference type="NCBI Taxonomy" id="882448"/>
    <lineage>
        <taxon>Bacteria</taxon>
        <taxon>Bacillati</taxon>
        <taxon>Actinomycetota</taxon>
        <taxon>Actinomycetes</taxon>
        <taxon>Streptosporangiales</taxon>
        <taxon>Streptosporangiaceae</taxon>
        <taxon>Nonomuraea</taxon>
    </lineage>
</organism>
<protein>
    <submittedName>
        <fullName evidence="1">Uncharacterized protein</fullName>
    </submittedName>
</protein>
<comment type="caution">
    <text evidence="1">The sequence shown here is derived from an EMBL/GenBank/DDBJ whole genome shotgun (WGS) entry which is preliminary data.</text>
</comment>